<reference evidence="2 4" key="2">
    <citation type="submission" date="2020-08" db="EMBL/GenBank/DDBJ databases">
        <title>Sequencing the genomes of 1000 actinobacteria strains.</title>
        <authorList>
            <person name="Klenk H.-P."/>
        </authorList>
    </citation>
    <scope>NUCLEOTIDE SEQUENCE [LARGE SCALE GENOMIC DNA]</scope>
    <source>
        <strain evidence="2 4">DSM 21065</strain>
    </source>
</reference>
<evidence type="ECO:0000313" key="4">
    <source>
        <dbReference type="Proteomes" id="UP000561726"/>
    </source>
</evidence>
<dbReference type="Pfam" id="PF13830">
    <property type="entry name" value="DUF4192"/>
    <property type="match status" value="2"/>
</dbReference>
<dbReference type="Proteomes" id="UP000029864">
    <property type="component" value="Unassembled WGS sequence"/>
</dbReference>
<evidence type="ECO:0000313" key="2">
    <source>
        <dbReference type="EMBL" id="MBB5640212.1"/>
    </source>
</evidence>
<dbReference type="EMBL" id="JACHBQ010000001">
    <property type="protein sequence ID" value="MBB5640212.1"/>
    <property type="molecule type" value="Genomic_DNA"/>
</dbReference>
<dbReference type="eggNOG" id="ENOG5031GJC">
    <property type="taxonomic scope" value="Bacteria"/>
</dbReference>
<dbReference type="RefSeq" id="WP_052542412.1">
    <property type="nucleotide sequence ID" value="NZ_JACHBQ010000001.1"/>
</dbReference>
<evidence type="ECO:0000313" key="3">
    <source>
        <dbReference type="Proteomes" id="UP000029864"/>
    </source>
</evidence>
<sequence>MQPTIVKTRKAHDFLALVPQLVGFRPERSMVLVAFRGNRTCGALRFNLPDPDAPTQVYKRIATTLVGVLCKIPGVDAVVPVAYTDESFSAVRGLPHENFVDCLVKRAEMSGFLVRDALCVAADAWGSYLDPNCPARGRTLDEITSSPVCEEIPAAHRLGLATVQSGAELPRVAPVVRNHVLQAYRRYQRLDLRDARQEALVQAVGEVLDPVDIAEEALTWSATEPDPADVARLLFVVQSPAYRDQVMVQFAFGREVGRQAYQVNQAYLHRRRSTGRSLDDLVAEEFESGENPEAWRISDLLLGQNEDRPDPLRIERAISLLKYVAASAPRRNRPAPLCMLSWLSWTLGRGSVAGLLVEQALAIDSTYPMATLLNTLLGTGTLPDWAFSVPTDDVQHEVVQSDEHPPGVPEK</sequence>
<dbReference type="InterPro" id="IPR025447">
    <property type="entry name" value="DUF4192"/>
</dbReference>
<protein>
    <recommendedName>
        <fullName evidence="5">DUF4192 domain-containing protein</fullName>
    </recommendedName>
</protein>
<reference evidence="1 3" key="1">
    <citation type="submission" date="2014-08" db="EMBL/GenBank/DDBJ databases">
        <authorList>
            <person name="Sisinthy S."/>
        </authorList>
    </citation>
    <scope>NUCLEOTIDE SEQUENCE [LARGE SCALE GENOMIC DNA]</scope>
    <source>
        <strain evidence="1 3">RuG17</strain>
    </source>
</reference>
<keyword evidence="3" id="KW-1185">Reference proteome</keyword>
<gene>
    <name evidence="2" type="ORF">BJ997_000760</name>
    <name evidence="1" type="ORF">GY21_14600</name>
</gene>
<name>A0A099J3E8_9MICO</name>
<dbReference type="AlphaFoldDB" id="A0A099J3E8"/>
<accession>A0A099J3E8</accession>
<proteinExistence type="predicted"/>
<dbReference type="Proteomes" id="UP000561726">
    <property type="component" value="Unassembled WGS sequence"/>
</dbReference>
<dbReference type="STRING" id="1001240.GY21_14600"/>
<comment type="caution">
    <text evidence="1">The sequence shown here is derived from an EMBL/GenBank/DDBJ whole genome shotgun (WGS) entry which is preliminary data.</text>
</comment>
<dbReference type="EMBL" id="JPXF01000066">
    <property type="protein sequence ID" value="KGJ72565.1"/>
    <property type="molecule type" value="Genomic_DNA"/>
</dbReference>
<dbReference type="OrthoDB" id="4954868at2"/>
<evidence type="ECO:0000313" key="1">
    <source>
        <dbReference type="EMBL" id="KGJ72565.1"/>
    </source>
</evidence>
<evidence type="ECO:0008006" key="5">
    <source>
        <dbReference type="Google" id="ProtNLM"/>
    </source>
</evidence>
<organism evidence="1 3">
    <name type="scientific">Cryobacterium roopkundense</name>
    <dbReference type="NCBI Taxonomy" id="1001240"/>
    <lineage>
        <taxon>Bacteria</taxon>
        <taxon>Bacillati</taxon>
        <taxon>Actinomycetota</taxon>
        <taxon>Actinomycetes</taxon>
        <taxon>Micrococcales</taxon>
        <taxon>Microbacteriaceae</taxon>
        <taxon>Cryobacterium</taxon>
    </lineage>
</organism>